<evidence type="ECO:0000313" key="3">
    <source>
        <dbReference type="Proteomes" id="UP000255110"/>
    </source>
</evidence>
<reference evidence="2 3" key="1">
    <citation type="submission" date="2018-06" db="EMBL/GenBank/DDBJ databases">
        <authorList>
            <consortium name="Pathogen Informatics"/>
            <person name="Doyle S."/>
        </authorList>
    </citation>
    <scope>NUCLEOTIDE SEQUENCE [LARGE SCALE GENOMIC DNA]</scope>
    <source>
        <strain evidence="2 3">NCTC11991</strain>
    </source>
</reference>
<feature type="transmembrane region" description="Helical" evidence="1">
    <location>
        <begin position="12"/>
        <end position="31"/>
    </location>
</feature>
<keyword evidence="1" id="KW-0812">Transmembrane</keyword>
<keyword evidence="1" id="KW-1133">Transmembrane helix</keyword>
<name>A0A378L8X9_9GAMM</name>
<evidence type="ECO:0000313" key="2">
    <source>
        <dbReference type="EMBL" id="STY22308.1"/>
    </source>
</evidence>
<proteinExistence type="predicted"/>
<evidence type="ECO:0000256" key="1">
    <source>
        <dbReference type="SAM" id="Phobius"/>
    </source>
</evidence>
<dbReference type="EMBL" id="UGOY01000001">
    <property type="protein sequence ID" value="STY22308.1"/>
    <property type="molecule type" value="Genomic_DNA"/>
</dbReference>
<organism evidence="2 3">
    <name type="scientific">Legionella steigerwaltii</name>
    <dbReference type="NCBI Taxonomy" id="460"/>
    <lineage>
        <taxon>Bacteria</taxon>
        <taxon>Pseudomonadati</taxon>
        <taxon>Pseudomonadota</taxon>
        <taxon>Gammaproteobacteria</taxon>
        <taxon>Legionellales</taxon>
        <taxon>Legionellaceae</taxon>
        <taxon>Legionella</taxon>
    </lineage>
</organism>
<dbReference type="AlphaFoldDB" id="A0A378L8X9"/>
<accession>A0A378L8X9</accession>
<keyword evidence="1" id="KW-0472">Membrane</keyword>
<gene>
    <name evidence="2" type="ORF">NCTC11991_00891</name>
</gene>
<dbReference type="Proteomes" id="UP000255110">
    <property type="component" value="Unassembled WGS sequence"/>
</dbReference>
<protein>
    <submittedName>
        <fullName evidence="2">Uncharacterized protein</fullName>
    </submittedName>
</protein>
<sequence>MEKKLSKRIPLTVAGIILALAALTMFYALFITEKYL</sequence>